<keyword evidence="3" id="KW-1185">Reference proteome</keyword>
<accession>A0A238FDH3</accession>
<evidence type="ECO:0000313" key="3">
    <source>
        <dbReference type="Proteomes" id="UP000198372"/>
    </source>
</evidence>
<feature type="chain" id="PRO_5012059574" evidence="1">
    <location>
        <begin position="18"/>
        <end position="319"/>
    </location>
</feature>
<protein>
    <submittedName>
        <fullName evidence="2">BQ2448_1565 protein</fullName>
    </submittedName>
</protein>
<gene>
    <name evidence="2" type="ORF">BQ2448_1565</name>
</gene>
<evidence type="ECO:0000256" key="1">
    <source>
        <dbReference type="SAM" id="SignalP"/>
    </source>
</evidence>
<sequence length="319" mass="32224">MLFKSLVTLTLAASSLAQRPTNTSICDYYTTALLKNNTGANQLTLLTLLVNTAVIGNYSSINVGVAVPGILNPNGTYNGTVVNLVPYFSGALASTNRGGTGVSVNFLDGGGAAPLMNNTAANSNSTNQYKLLTHLYEFFGVLLGCTELGSTYQPYAGNKSMYEVHKFMVLGPNEMLYFITQVALSAASFGVAQADIEDAGSALNTLFNYRCSPSVPQNVSAALAGTLQSICTAESCPLDPDSNCTAQAAIAAPVAANSTNNASTSATSAMGSASASATGSRTGTATAAAATTARPASGANQVKAAGAVGIIGAAVALLL</sequence>
<feature type="signal peptide" evidence="1">
    <location>
        <begin position="1"/>
        <end position="17"/>
    </location>
</feature>
<dbReference type="Proteomes" id="UP000198372">
    <property type="component" value="Unassembled WGS sequence"/>
</dbReference>
<dbReference type="OrthoDB" id="2110578at2759"/>
<organism evidence="2 3">
    <name type="scientific">Microbotryum intermedium</name>
    <dbReference type="NCBI Taxonomy" id="269621"/>
    <lineage>
        <taxon>Eukaryota</taxon>
        <taxon>Fungi</taxon>
        <taxon>Dikarya</taxon>
        <taxon>Basidiomycota</taxon>
        <taxon>Pucciniomycotina</taxon>
        <taxon>Microbotryomycetes</taxon>
        <taxon>Microbotryales</taxon>
        <taxon>Microbotryaceae</taxon>
        <taxon>Microbotryum</taxon>
    </lineage>
</organism>
<dbReference type="AlphaFoldDB" id="A0A238FDH3"/>
<dbReference type="EMBL" id="FMSP01000005">
    <property type="protein sequence ID" value="SCV70171.1"/>
    <property type="molecule type" value="Genomic_DNA"/>
</dbReference>
<name>A0A238FDH3_9BASI</name>
<keyword evidence="1" id="KW-0732">Signal</keyword>
<evidence type="ECO:0000313" key="2">
    <source>
        <dbReference type="EMBL" id="SCV70171.1"/>
    </source>
</evidence>
<dbReference type="STRING" id="269621.A0A238FDH3"/>
<reference evidence="3" key="1">
    <citation type="submission" date="2016-09" db="EMBL/GenBank/DDBJ databases">
        <authorList>
            <person name="Jeantristanb JTB J.-T."/>
            <person name="Ricardo R."/>
        </authorList>
    </citation>
    <scope>NUCLEOTIDE SEQUENCE [LARGE SCALE GENOMIC DNA]</scope>
</reference>
<proteinExistence type="predicted"/>